<evidence type="ECO:0000313" key="1">
    <source>
        <dbReference type="EMBL" id="BAV39236.1"/>
    </source>
</evidence>
<proteinExistence type="predicted"/>
<dbReference type="EMBL" id="LC168164">
    <property type="protein sequence ID" value="BAV39236.1"/>
    <property type="molecule type" value="Genomic_DNA"/>
</dbReference>
<name>A0A1B4XWQ3_9CAUD</name>
<evidence type="ECO:0000313" key="2">
    <source>
        <dbReference type="Proteomes" id="UP000224877"/>
    </source>
</evidence>
<reference evidence="1 2" key="1">
    <citation type="submission" date="2016-07" db="EMBL/GenBank/DDBJ databases">
        <title>Characterization of three bacteriophages infecting bacteria isolated from shrimp culture pond water.</title>
        <authorList>
            <person name="Khoa H.V."/>
        </authorList>
    </citation>
    <scope>NUCLEOTIDE SEQUENCE [LARGE SCALE GENOMIC DNA]</scope>
</reference>
<organism evidence="1 2">
    <name type="scientific">Tenacibaculum phage pT24</name>
    <dbReference type="NCBI Taxonomy" id="1880590"/>
    <lineage>
        <taxon>Viruses</taxon>
        <taxon>Duplodnaviria</taxon>
        <taxon>Heunggongvirae</taxon>
        <taxon>Uroviricota</taxon>
        <taxon>Caudoviricetes</taxon>
        <taxon>Kungbxnavirus</taxon>
        <taxon>Kungbxnavirus pT24</taxon>
    </lineage>
</organism>
<sequence>MIKERKFDQNGEYPIEESNFELFSGKDNVYSSIVEIKTKDGNKHYATYNITEDVFKLIPNINDDSVEHGVEGTGDNLPSENVETWKPYLCLTTLVDELQGTCKSLDEACETQHIDCFELNIDELGKIDNEIFNCAECGWWCEISEQAEDGDDSVCVDCCE</sequence>
<gene>
    <name evidence="1" type="ORF">BPT24_111</name>
</gene>
<dbReference type="Proteomes" id="UP000224877">
    <property type="component" value="Segment"/>
</dbReference>
<keyword evidence="2" id="KW-1185">Reference proteome</keyword>
<protein>
    <submittedName>
        <fullName evidence="1">Uncharacterized protein</fullName>
    </submittedName>
</protein>
<accession>A0A1B4XWQ3</accession>